<organism evidence="2 3">
    <name type="scientific">Corallococcus terminator</name>
    <dbReference type="NCBI Taxonomy" id="2316733"/>
    <lineage>
        <taxon>Bacteria</taxon>
        <taxon>Pseudomonadati</taxon>
        <taxon>Myxococcota</taxon>
        <taxon>Myxococcia</taxon>
        <taxon>Myxococcales</taxon>
        <taxon>Cystobacterineae</taxon>
        <taxon>Myxococcaceae</taxon>
        <taxon>Corallococcus</taxon>
    </lineage>
</organism>
<dbReference type="AlphaFoldDB" id="A0A3A8HYS7"/>
<dbReference type="OrthoDB" id="8858565at2"/>
<proteinExistence type="predicted"/>
<dbReference type="Pfam" id="PF09954">
    <property type="entry name" value="DUF2188"/>
    <property type="match status" value="1"/>
</dbReference>
<protein>
    <submittedName>
        <fullName evidence="2">DUF2188 domain-containing protein</fullName>
    </submittedName>
</protein>
<dbReference type="EMBL" id="RAVZ01000306">
    <property type="protein sequence ID" value="RKG76389.1"/>
    <property type="molecule type" value="Genomic_DNA"/>
</dbReference>
<evidence type="ECO:0000313" key="2">
    <source>
        <dbReference type="EMBL" id="RKG76389.1"/>
    </source>
</evidence>
<feature type="compositionally biased region" description="Basic and acidic residues" evidence="1">
    <location>
        <begin position="28"/>
        <end position="42"/>
    </location>
</feature>
<feature type="compositionally biased region" description="Basic and acidic residues" evidence="1">
    <location>
        <begin position="52"/>
        <end position="61"/>
    </location>
</feature>
<dbReference type="Proteomes" id="UP000268094">
    <property type="component" value="Unassembled WGS sequence"/>
</dbReference>
<reference evidence="3" key="1">
    <citation type="submission" date="2018-09" db="EMBL/GenBank/DDBJ databases">
        <authorList>
            <person name="Livingstone P.G."/>
            <person name="Whitworth D.E."/>
        </authorList>
    </citation>
    <scope>NUCLEOTIDE SEQUENCE [LARGE SCALE GENOMIC DNA]</scope>
    <source>
        <strain evidence="3">CA054A</strain>
    </source>
</reference>
<comment type="caution">
    <text evidence="2">The sequence shown here is derived from an EMBL/GenBank/DDBJ whole genome shotgun (WGS) entry which is preliminary data.</text>
</comment>
<dbReference type="InterPro" id="IPR018691">
    <property type="entry name" value="DUF2188"/>
</dbReference>
<accession>A0A3A8HYS7</accession>
<feature type="region of interest" description="Disordered" evidence="1">
    <location>
        <begin position="1"/>
        <end position="79"/>
    </location>
</feature>
<keyword evidence="3" id="KW-1185">Reference proteome</keyword>
<name>A0A3A8HYS7_9BACT</name>
<evidence type="ECO:0000256" key="1">
    <source>
        <dbReference type="SAM" id="MobiDB-lite"/>
    </source>
</evidence>
<gene>
    <name evidence="2" type="ORF">D7V88_32310</name>
</gene>
<evidence type="ECO:0000313" key="3">
    <source>
        <dbReference type="Proteomes" id="UP000268094"/>
    </source>
</evidence>
<sequence>MARHTGRGGGVHTTPNPNGKGWVNQRGGEVESTHRLKARAVESGRAQAMAQETEHTIHNRDGTIGYKNSYGNDPRSSKG</sequence>
<dbReference type="RefSeq" id="WP_120544466.1">
    <property type="nucleotide sequence ID" value="NZ_RAVZ01000306.1"/>
</dbReference>